<evidence type="ECO:0000256" key="2">
    <source>
        <dbReference type="ARBA" id="ARBA00007832"/>
    </source>
</evidence>
<comment type="pathway">
    <text evidence="1">Siderophore biosynthesis.</text>
</comment>
<dbReference type="Pfam" id="PF04183">
    <property type="entry name" value="IucA_IucC"/>
    <property type="match status" value="1"/>
</dbReference>
<proteinExistence type="inferred from homology"/>
<dbReference type="RefSeq" id="WP_190054375.1">
    <property type="nucleotide sequence ID" value="NZ_BMWC01000015.1"/>
</dbReference>
<evidence type="ECO:0000313" key="6">
    <source>
        <dbReference type="Proteomes" id="UP000617743"/>
    </source>
</evidence>
<evidence type="ECO:0000313" key="5">
    <source>
        <dbReference type="EMBL" id="GGX29916.1"/>
    </source>
</evidence>
<comment type="caution">
    <text evidence="5">The sequence shown here is derived from an EMBL/GenBank/DDBJ whole genome shotgun (WGS) entry which is preliminary data.</text>
</comment>
<keyword evidence="6" id="KW-1185">Reference proteome</keyword>
<evidence type="ECO:0000259" key="3">
    <source>
        <dbReference type="Pfam" id="PF04183"/>
    </source>
</evidence>
<dbReference type="EMBL" id="BMWC01000015">
    <property type="protein sequence ID" value="GGX29916.1"/>
    <property type="molecule type" value="Genomic_DNA"/>
</dbReference>
<gene>
    <name evidence="5" type="ORF">GCM10010383_70640</name>
</gene>
<dbReference type="Gene3D" id="1.10.510.40">
    <property type="match status" value="1"/>
</dbReference>
<reference evidence="6" key="1">
    <citation type="journal article" date="2019" name="Int. J. Syst. Evol. Microbiol.">
        <title>The Global Catalogue of Microorganisms (GCM) 10K type strain sequencing project: providing services to taxonomists for standard genome sequencing and annotation.</title>
        <authorList>
            <consortium name="The Broad Institute Genomics Platform"/>
            <consortium name="The Broad Institute Genome Sequencing Center for Infectious Disease"/>
            <person name="Wu L."/>
            <person name="Ma J."/>
        </authorList>
    </citation>
    <scope>NUCLEOTIDE SEQUENCE [LARGE SCALE GENOMIC DNA]</scope>
    <source>
        <strain evidence="6">JCM 4866</strain>
    </source>
</reference>
<feature type="domain" description="Aerobactin siderophore biosynthesis IucA/IucC-like C-terminal" evidence="4">
    <location>
        <begin position="400"/>
        <end position="557"/>
    </location>
</feature>
<sequence>MASLTDSTGRSTAAPADLPTADDVVAHTLLNCLLREVSGPERQTVVADGHLLLRLPRRGVLLRVALRRTSLLGAHRFTGPVREERDGGWADVDWRRLAAHTRDELSLRTGVRNEEFLEQVASSHAAVAAALAAGPALRPAPGLPGDPLSAYLASEQSLLFGHRFHPTPKARTGDPRSWAAYAPETGASFPLRHLAVREHLIAQESAEPWATAALDRQRAGLPDGYLLLPAHPWQYETLRRHPLLRAALDRGDVLDLGPGGRPFAATASVRTLYDGETFLKFSLNVRITNCLRKNSSYELSGAVALTRALAPALSDLARRFPGSAVLREPAYRTLALPGPGGAPDRDLLEGFGVIVREGLPRRLAPGTTPLLAAAVADEYPTGAAHVSRLLAGADAATALDWWSAYLELLLPPVLAAYFDHGLVLEPHLQNVLLCVDGGGRPAQVLFRDLEGTKLLPERHADALAALPPEVAGPMTYDARRGWDRVVYCLLVNHVAELLAALADLHPEAEAALWARVRDTLRAYAGRHGCPPRLAALLAGVPLPAKANLLTRWERRPDRAAGYVRLPSPLAEDVLRGGDVMERSAR</sequence>
<dbReference type="InterPro" id="IPR022770">
    <property type="entry name" value="IucA/IucC-like_C"/>
</dbReference>
<name>A0ABQ2XRE0_9ACTN</name>
<dbReference type="PANTHER" id="PTHR34384:SF5">
    <property type="entry name" value="L-2,3-DIAMINOPROPANOATE--CITRATE LIGASE"/>
    <property type="match status" value="1"/>
</dbReference>
<dbReference type="Proteomes" id="UP000617743">
    <property type="component" value="Unassembled WGS sequence"/>
</dbReference>
<dbReference type="PANTHER" id="PTHR34384">
    <property type="entry name" value="L-2,3-DIAMINOPROPANOATE--CITRATE LIGASE"/>
    <property type="match status" value="1"/>
</dbReference>
<evidence type="ECO:0000256" key="1">
    <source>
        <dbReference type="ARBA" id="ARBA00004924"/>
    </source>
</evidence>
<accession>A0ABQ2XRE0</accession>
<evidence type="ECO:0000259" key="4">
    <source>
        <dbReference type="Pfam" id="PF06276"/>
    </source>
</evidence>
<protein>
    <submittedName>
        <fullName evidence="5">Iron transporter</fullName>
    </submittedName>
</protein>
<dbReference type="InterPro" id="IPR007310">
    <property type="entry name" value="Aerobactin_biosyn_IucA/IucC_N"/>
</dbReference>
<dbReference type="InterPro" id="IPR037455">
    <property type="entry name" value="LucA/IucC-like"/>
</dbReference>
<comment type="similarity">
    <text evidence="2">Belongs to the IucA/IucC family.</text>
</comment>
<feature type="domain" description="Aerobactin siderophore biosynthesis IucA/IucC N-terminal" evidence="3">
    <location>
        <begin position="151"/>
        <end position="375"/>
    </location>
</feature>
<organism evidence="5 6">
    <name type="scientific">Streptomyces lomondensis</name>
    <dbReference type="NCBI Taxonomy" id="68229"/>
    <lineage>
        <taxon>Bacteria</taxon>
        <taxon>Bacillati</taxon>
        <taxon>Actinomycetota</taxon>
        <taxon>Actinomycetes</taxon>
        <taxon>Kitasatosporales</taxon>
        <taxon>Streptomycetaceae</taxon>
        <taxon>Streptomyces</taxon>
    </lineage>
</organism>
<dbReference type="Pfam" id="PF06276">
    <property type="entry name" value="FhuF"/>
    <property type="match status" value="1"/>
</dbReference>